<dbReference type="InterPro" id="IPR057310">
    <property type="entry name" value="PER1-3_bHLH"/>
</dbReference>
<dbReference type="GO" id="GO:0000122">
    <property type="term" value="P:negative regulation of transcription by RNA polymerase II"/>
    <property type="evidence" value="ECO:0007669"/>
    <property type="project" value="TreeGrafter"/>
</dbReference>
<organism evidence="11 12">
    <name type="scientific">Bos mutus</name>
    <name type="common">wild yak</name>
    <dbReference type="NCBI Taxonomy" id="72004"/>
    <lineage>
        <taxon>Eukaryota</taxon>
        <taxon>Metazoa</taxon>
        <taxon>Chordata</taxon>
        <taxon>Craniata</taxon>
        <taxon>Vertebrata</taxon>
        <taxon>Euteleostomi</taxon>
        <taxon>Mammalia</taxon>
        <taxon>Eutheria</taxon>
        <taxon>Laurasiatheria</taxon>
        <taxon>Artiodactyla</taxon>
        <taxon>Ruminantia</taxon>
        <taxon>Pecora</taxon>
        <taxon>Bovidae</taxon>
        <taxon>Bovinae</taxon>
        <taxon>Bos</taxon>
    </lineage>
</organism>
<keyword evidence="8" id="KW-0539">Nucleus</keyword>
<dbReference type="InterPro" id="IPR050760">
    <property type="entry name" value="Period_circadian_regulator"/>
</dbReference>
<keyword evidence="6" id="KW-0090">Biological rhythms</keyword>
<dbReference type="SUPFAM" id="SSF55785">
    <property type="entry name" value="PYP-like sensor domain (PAS domain)"/>
    <property type="match status" value="1"/>
</dbReference>
<feature type="region of interest" description="Disordered" evidence="9">
    <location>
        <begin position="509"/>
        <end position="546"/>
    </location>
</feature>
<evidence type="ECO:0000313" key="12">
    <source>
        <dbReference type="Proteomes" id="UP000322234"/>
    </source>
</evidence>
<dbReference type="PANTHER" id="PTHR11269:SF8">
    <property type="entry name" value="PERIOD CIRCADIAN PROTEIN HOMOLOG 1"/>
    <property type="match status" value="1"/>
</dbReference>
<evidence type="ECO:0000256" key="9">
    <source>
        <dbReference type="SAM" id="MobiDB-lite"/>
    </source>
</evidence>
<evidence type="ECO:0000256" key="2">
    <source>
        <dbReference type="ARBA" id="ARBA00004496"/>
    </source>
</evidence>
<dbReference type="PROSITE" id="PS50112">
    <property type="entry name" value="PAS"/>
    <property type="match status" value="1"/>
</dbReference>
<proteinExistence type="predicted"/>
<keyword evidence="12" id="KW-1185">Reference proteome</keyword>
<dbReference type="Pfam" id="PF12114">
    <property type="entry name" value="Period_C"/>
    <property type="match status" value="1"/>
</dbReference>
<dbReference type="InterPro" id="IPR035965">
    <property type="entry name" value="PAS-like_dom_sf"/>
</dbReference>
<dbReference type="GO" id="GO:0001222">
    <property type="term" value="F:transcription corepressor binding"/>
    <property type="evidence" value="ECO:0007669"/>
    <property type="project" value="TreeGrafter"/>
</dbReference>
<feature type="region of interest" description="Disordered" evidence="9">
    <location>
        <begin position="807"/>
        <end position="906"/>
    </location>
</feature>
<dbReference type="InterPro" id="IPR048814">
    <property type="entry name" value="Per1-3_PAS-A"/>
</dbReference>
<dbReference type="AlphaFoldDB" id="A0A6B0RGV9"/>
<dbReference type="Proteomes" id="UP000322234">
    <property type="component" value="Unassembled WGS sequence"/>
</dbReference>
<evidence type="ECO:0000259" key="10">
    <source>
        <dbReference type="PROSITE" id="PS50112"/>
    </source>
</evidence>
<evidence type="ECO:0000256" key="3">
    <source>
        <dbReference type="ARBA" id="ARBA00022490"/>
    </source>
</evidence>
<keyword evidence="4" id="KW-0677">Repeat</keyword>
<feature type="region of interest" description="Disordered" evidence="9">
    <location>
        <begin position="990"/>
        <end position="1048"/>
    </location>
</feature>
<dbReference type="CDD" id="cd00130">
    <property type="entry name" value="PAS"/>
    <property type="match status" value="1"/>
</dbReference>
<feature type="domain" description="PAS" evidence="10">
    <location>
        <begin position="375"/>
        <end position="418"/>
    </location>
</feature>
<dbReference type="GO" id="GO:0043153">
    <property type="term" value="P:entrainment of circadian clock by photoperiod"/>
    <property type="evidence" value="ECO:0007669"/>
    <property type="project" value="TreeGrafter"/>
</dbReference>
<feature type="region of interest" description="Disordered" evidence="9">
    <location>
        <begin position="654"/>
        <end position="697"/>
    </location>
</feature>
<dbReference type="GO" id="GO:0005634">
    <property type="term" value="C:nucleus"/>
    <property type="evidence" value="ECO:0007669"/>
    <property type="project" value="UniProtKB-SubCell"/>
</dbReference>
<feature type="compositionally biased region" description="Pro residues" evidence="9">
    <location>
        <begin position="749"/>
        <end position="769"/>
    </location>
</feature>
<dbReference type="Pfam" id="PF21353">
    <property type="entry name" value="Per3-like_PAS-A"/>
    <property type="match status" value="1"/>
</dbReference>
<protein>
    <recommendedName>
        <fullName evidence="10">PAS domain-containing protein</fullName>
    </recommendedName>
</protein>
<dbReference type="GO" id="GO:0000976">
    <property type="term" value="F:transcription cis-regulatory region binding"/>
    <property type="evidence" value="ECO:0007669"/>
    <property type="project" value="TreeGrafter"/>
</dbReference>
<dbReference type="InterPro" id="IPR013655">
    <property type="entry name" value="PAS_fold_3"/>
</dbReference>
<dbReference type="FunFam" id="3.30.450.20:FF:000004">
    <property type="entry name" value="Period circadian protein homolog 3"/>
    <property type="match status" value="1"/>
</dbReference>
<keyword evidence="5" id="KW-0805">Transcription regulation</keyword>
<sequence>MSRSGPLEGAEGGGDPRPGEPFCPGGGPSPGPPEHRPCPGPSLADDTDANSNGSSGNESNGPESRGASQRSSHSSSSGNGKDSALLETTESSKSTNSQSPSPPSSSIAYSLLSASSEPDNPSTSGCSSEQSARARTQKELMTALRELKLRLPPERRGKGRSGTLATLQYALACVKQVQANQEFYQQWSLEEGEPCAMDMSTYTLEELEHVTSEYTLRNQDTFSVAVSFLTGRIVYISEQAGVLLRCKRDVFRGARFSELLAPQDVGVFYGSTTPSRLPTWGPGTSAGSGLKDFTQEKSVFCRIRGGPDRDPGPRYQPFRLTPYVTKIRVSDGAPAQPCCLLIAERIHSGYEAPRIPPDKRIFTTRHTPSCLFQDVDERAAPLLGYLPQDLLGAPVLLFLHPEDRPLMLAIHKKILQLAGQPFDHSPIRFCARNGEYVTMDTSWAGFVHPWSRKVAFVLGRHKVRTAPLNEDVFTPPVPSPALSLDSDIQELSEQIHRLLLQPVHSPSPTGLCGVGPVPSSGPLLSPGSSSDSNGGDAEGPGPPAPVTFQQICKDVHLVKHQGQQLFIESRARPLPRPRVPATGTFKAKTLPCQSPDLEVAPAPIQAPVALAAEDAERKEASSCSYQQINCLDSILRYLESCNLPSTAKRKCASSSSCTASSASDDDKQRAGPVSVGAKKDPSAVLPGEGATPLKEPVVGGGALSPLALANKAESVVSITSQCSFSSTIVHVGDKKPPESDIIMMEDLPSLPPGPAPSPAPSPTVAPDPAPDAYRPVGLTKAVLSLHTQKEEQAFLSRFRDFSRLRGLDSSSTAPSAPGERGCHHSLAIPGRRHHCRSKAKRSRHHQTTRAEAPGYISQPSPVPPSAPWPPPPATPPFPAVVQPYPLPVFPPRGGPQPLPPAPTSVPPAAFPAPLVTPMVALVLPNYLFPTPSTYPYGAPQMPAEGPPTPASRSPSPSLPPSPPHRPDSPLFNSRCSSPLQLNLLQLEEAPRGEGGAAAAGSGSSAGHPPPSEETAEPEARLVSSDPVPPAPILLRPPHGSLPQPTTWSSPSRFFLPSWLSPKDGVIKYVLQDPIWLLMANADQRVMMTYQVPSSRDMASVLKQDRERLRAMQKQQPRFSEDQRRELGAVHSWVRKGQLPRALDVMACVDCGSSTQEPGHPDDPLFSEVDGLGLEPMEEGGGEGGGGGGEGEGSDEAQAQAGARVSSSQDLAMEEEEQGGSSPSPALPATENGTS</sequence>
<reference evidence="11" key="1">
    <citation type="submission" date="2019-10" db="EMBL/GenBank/DDBJ databases">
        <title>The sequence and de novo assembly of the wild yak genome.</title>
        <authorList>
            <person name="Liu Y."/>
        </authorList>
    </citation>
    <scope>NUCLEOTIDE SEQUENCE [LARGE SCALE GENOMIC DNA]</scope>
    <source>
        <strain evidence="11">WY2019</strain>
    </source>
</reference>
<feature type="compositionally biased region" description="Basic residues" evidence="9">
    <location>
        <begin position="830"/>
        <end position="847"/>
    </location>
</feature>
<keyword evidence="7" id="KW-0804">Transcription</keyword>
<evidence type="ECO:0000256" key="8">
    <source>
        <dbReference type="ARBA" id="ARBA00023242"/>
    </source>
</evidence>
<dbReference type="Pfam" id="PF08447">
    <property type="entry name" value="PAS_3"/>
    <property type="match status" value="1"/>
</dbReference>
<dbReference type="EMBL" id="VBQZ03000055">
    <property type="protein sequence ID" value="MXQ89379.1"/>
    <property type="molecule type" value="Genomic_DNA"/>
</dbReference>
<dbReference type="GO" id="GO:0032922">
    <property type="term" value="P:circadian regulation of gene expression"/>
    <property type="evidence" value="ECO:0007669"/>
    <property type="project" value="TreeGrafter"/>
</dbReference>
<feature type="compositionally biased region" description="Gly residues" evidence="9">
    <location>
        <begin position="1181"/>
        <end position="1190"/>
    </location>
</feature>
<evidence type="ECO:0000256" key="4">
    <source>
        <dbReference type="ARBA" id="ARBA00022737"/>
    </source>
</evidence>
<accession>A0A6B0RGV9</accession>
<dbReference type="SMART" id="SM00091">
    <property type="entry name" value="PAS"/>
    <property type="match status" value="2"/>
</dbReference>
<feature type="compositionally biased region" description="Pro residues" evidence="9">
    <location>
        <begin position="860"/>
        <end position="906"/>
    </location>
</feature>
<dbReference type="InterPro" id="IPR022728">
    <property type="entry name" value="Period_circadian-like_C"/>
</dbReference>
<dbReference type="GO" id="GO:0005737">
    <property type="term" value="C:cytoplasm"/>
    <property type="evidence" value="ECO:0007669"/>
    <property type="project" value="UniProtKB-SubCell"/>
</dbReference>
<feature type="compositionally biased region" description="Low complexity" evidence="9">
    <location>
        <begin position="514"/>
        <end position="535"/>
    </location>
</feature>
<dbReference type="PANTHER" id="PTHR11269">
    <property type="entry name" value="PERIOD CIRCADIAN PROTEIN"/>
    <property type="match status" value="1"/>
</dbReference>
<evidence type="ECO:0000313" key="11">
    <source>
        <dbReference type="EMBL" id="MXQ89379.1"/>
    </source>
</evidence>
<feature type="region of interest" description="Disordered" evidence="9">
    <location>
        <begin position="938"/>
        <end position="974"/>
    </location>
</feature>
<evidence type="ECO:0000256" key="6">
    <source>
        <dbReference type="ARBA" id="ARBA00023108"/>
    </source>
</evidence>
<dbReference type="Pfam" id="PF23170">
    <property type="entry name" value="bHLH_PER"/>
    <property type="match status" value="1"/>
</dbReference>
<dbReference type="FunFam" id="3.30.450.20:FF:000013">
    <property type="entry name" value="Period circadian protein homolog 2"/>
    <property type="match status" value="1"/>
</dbReference>
<comment type="subcellular location">
    <subcellularLocation>
        <location evidence="2">Cytoplasm</location>
    </subcellularLocation>
    <subcellularLocation>
        <location evidence="1">Nucleus</location>
    </subcellularLocation>
</comment>
<name>A0A6B0RGV9_9CETA</name>
<gene>
    <name evidence="11" type="ORF">E5288_WYG000771</name>
</gene>
<comment type="caution">
    <text evidence="11">The sequence shown here is derived from an EMBL/GenBank/DDBJ whole genome shotgun (WGS) entry which is preliminary data.</text>
</comment>
<dbReference type="Gene3D" id="3.30.450.20">
    <property type="entry name" value="PAS domain"/>
    <property type="match status" value="2"/>
</dbReference>
<feature type="compositionally biased region" description="Low complexity" evidence="9">
    <location>
        <begin position="50"/>
        <end position="117"/>
    </location>
</feature>
<feature type="region of interest" description="Disordered" evidence="9">
    <location>
        <begin position="1152"/>
        <end position="1234"/>
    </location>
</feature>
<dbReference type="InterPro" id="IPR000014">
    <property type="entry name" value="PAS"/>
</dbReference>
<keyword evidence="3" id="KW-0963">Cytoplasm</keyword>
<evidence type="ECO:0000256" key="5">
    <source>
        <dbReference type="ARBA" id="ARBA00023015"/>
    </source>
</evidence>
<evidence type="ECO:0000256" key="7">
    <source>
        <dbReference type="ARBA" id="ARBA00023163"/>
    </source>
</evidence>
<feature type="region of interest" description="Disordered" evidence="9">
    <location>
        <begin position="733"/>
        <end position="772"/>
    </location>
</feature>
<evidence type="ECO:0000256" key="1">
    <source>
        <dbReference type="ARBA" id="ARBA00004123"/>
    </source>
</evidence>
<feature type="region of interest" description="Disordered" evidence="9">
    <location>
        <begin position="1"/>
        <end position="136"/>
    </location>
</feature>
<feature type="compositionally biased region" description="Polar residues" evidence="9">
    <location>
        <begin position="118"/>
        <end position="134"/>
    </location>
</feature>